<dbReference type="Proteomes" id="UP000006242">
    <property type="component" value="Unassembled WGS sequence"/>
</dbReference>
<dbReference type="SUPFAM" id="SSF55729">
    <property type="entry name" value="Acyl-CoA N-acyltransferases (Nat)"/>
    <property type="match status" value="1"/>
</dbReference>
<gene>
    <name evidence="4" type="ORF">SSPSH_000515</name>
</gene>
<dbReference type="Pfam" id="PF00583">
    <property type="entry name" value="Acetyltransf_1"/>
    <property type="match status" value="1"/>
</dbReference>
<dbReference type="Gene3D" id="3.40.630.30">
    <property type="match status" value="1"/>
</dbReference>
<dbReference type="CDD" id="cd04301">
    <property type="entry name" value="NAT_SF"/>
    <property type="match status" value="1"/>
</dbReference>
<dbReference type="InterPro" id="IPR016181">
    <property type="entry name" value="Acyl_CoA_acyltransferase"/>
</dbReference>
<organism evidence="4 5">
    <name type="scientific">Salinisphaera shabanensis E1L3A</name>
    <dbReference type="NCBI Taxonomy" id="1033802"/>
    <lineage>
        <taxon>Bacteria</taxon>
        <taxon>Pseudomonadati</taxon>
        <taxon>Pseudomonadota</taxon>
        <taxon>Gammaproteobacteria</taxon>
        <taxon>Salinisphaerales</taxon>
        <taxon>Salinisphaeraceae</taxon>
        <taxon>Salinisphaera</taxon>
    </lineage>
</organism>
<keyword evidence="5" id="KW-1185">Reference proteome</keyword>
<dbReference type="GO" id="GO:0016787">
    <property type="term" value="F:hydrolase activity"/>
    <property type="evidence" value="ECO:0007669"/>
    <property type="project" value="UniProtKB-KW"/>
</dbReference>
<evidence type="ECO:0000259" key="3">
    <source>
        <dbReference type="PROSITE" id="PS51186"/>
    </source>
</evidence>
<reference evidence="4 5" key="1">
    <citation type="journal article" date="2011" name="J. Bacteriol.">
        <title>Genome sequence of Salinisphaera shabanensis, a gammaproteobacterium from the harsh, variable environment of the brine-seawater interface of the Shaban Deep in the Red Sea.</title>
        <authorList>
            <person name="Antunes A."/>
            <person name="Alam I."/>
            <person name="Bajic V.B."/>
            <person name="Stingl U."/>
        </authorList>
    </citation>
    <scope>NUCLEOTIDE SEQUENCE [LARGE SCALE GENOMIC DNA]</scope>
    <source>
        <strain evidence="4 5">E1L3A</strain>
    </source>
</reference>
<evidence type="ECO:0000256" key="1">
    <source>
        <dbReference type="ARBA" id="ARBA00022679"/>
    </source>
</evidence>
<keyword evidence="4" id="KW-0067">ATP-binding</keyword>
<keyword evidence="4" id="KW-0547">Nucleotide-binding</keyword>
<keyword evidence="4" id="KW-0378">Hydrolase</keyword>
<dbReference type="EMBL" id="AFNV02000003">
    <property type="protein sequence ID" value="ERJ20405.1"/>
    <property type="molecule type" value="Genomic_DNA"/>
</dbReference>
<dbReference type="PROSITE" id="PS51186">
    <property type="entry name" value="GNAT"/>
    <property type="match status" value="1"/>
</dbReference>
<name>U2ERN6_9GAMM</name>
<feature type="domain" description="N-acetyltransferase" evidence="3">
    <location>
        <begin position="4"/>
        <end position="169"/>
    </location>
</feature>
<comment type="caution">
    <text evidence="4">The sequence shown here is derived from an EMBL/GenBank/DDBJ whole genome shotgun (WGS) entry which is preliminary data.</text>
</comment>
<reference evidence="4 5" key="2">
    <citation type="journal article" date="2013" name="PLoS ONE">
        <title>INDIGO - INtegrated Data Warehouse of MIcrobial GenOmes with Examples from the Red Sea Extremophiles.</title>
        <authorList>
            <person name="Alam I."/>
            <person name="Antunes A."/>
            <person name="Kamau A.A."/>
            <person name="Ba Alawi W."/>
            <person name="Kalkatawi M."/>
            <person name="Stingl U."/>
            <person name="Bajic V.B."/>
        </authorList>
    </citation>
    <scope>NUCLEOTIDE SEQUENCE [LARGE SCALE GENOMIC DNA]</scope>
    <source>
        <strain evidence="4 5">E1L3A</strain>
    </source>
</reference>
<dbReference type="AlphaFoldDB" id="U2ERN6"/>
<dbReference type="InterPro" id="IPR050832">
    <property type="entry name" value="Bact_Acetyltransf"/>
</dbReference>
<keyword evidence="1" id="KW-0808">Transferase</keyword>
<sequence length="171" mass="19559">MTDCLLQPATRDIDHHRLGELAHRIWHEHYPGIISREQIEYMLATQYDTETLSHQQSEGTRFVLAWIEQTPVGFAGVSPDEEAAEIVWLDKLYILAAYRGQGIGRRLVDWARHTGAELDADALCLRVNRHNTASVAMYEHAGFEIEREDVKAIGHGFVMDDYVMRMPINQA</sequence>
<dbReference type="OrthoDB" id="9799601at2"/>
<dbReference type="STRING" id="1033802.SSPSH_000515"/>
<evidence type="ECO:0000313" key="5">
    <source>
        <dbReference type="Proteomes" id="UP000006242"/>
    </source>
</evidence>
<evidence type="ECO:0000256" key="2">
    <source>
        <dbReference type="ARBA" id="ARBA00023315"/>
    </source>
</evidence>
<keyword evidence="2" id="KW-0012">Acyltransferase</keyword>
<dbReference type="InterPro" id="IPR000182">
    <property type="entry name" value="GNAT_dom"/>
</dbReference>
<dbReference type="PANTHER" id="PTHR43877">
    <property type="entry name" value="AMINOALKYLPHOSPHONATE N-ACETYLTRANSFERASE-RELATED-RELATED"/>
    <property type="match status" value="1"/>
</dbReference>
<proteinExistence type="predicted"/>
<dbReference type="EC" id="3.6.4.12" evidence="4"/>
<evidence type="ECO:0000313" key="4">
    <source>
        <dbReference type="EMBL" id="ERJ20405.1"/>
    </source>
</evidence>
<dbReference type="eggNOG" id="COG0456">
    <property type="taxonomic scope" value="Bacteria"/>
</dbReference>
<protein>
    <submittedName>
        <fullName evidence="4">Replicative DNA helicase protein</fullName>
        <ecNumber evidence="4">3.6.4.12</ecNumber>
    </submittedName>
</protein>
<accession>U2ERN6</accession>
<keyword evidence="4" id="KW-0347">Helicase</keyword>
<dbReference type="RefSeq" id="WP_006914196.1">
    <property type="nucleotide sequence ID" value="NZ_AFNV02000003.1"/>
</dbReference>
<dbReference type="GO" id="GO:0016747">
    <property type="term" value="F:acyltransferase activity, transferring groups other than amino-acyl groups"/>
    <property type="evidence" value="ECO:0007669"/>
    <property type="project" value="InterPro"/>
</dbReference>
<dbReference type="GO" id="GO:0003678">
    <property type="term" value="F:DNA helicase activity"/>
    <property type="evidence" value="ECO:0007669"/>
    <property type="project" value="UniProtKB-EC"/>
</dbReference>